<reference evidence="3" key="2">
    <citation type="submission" date="2023-05" db="EMBL/GenBank/DDBJ databases">
        <authorList>
            <consortium name="Lawrence Berkeley National Laboratory"/>
            <person name="Steindorff A."/>
            <person name="Hensen N."/>
            <person name="Bonometti L."/>
            <person name="Westerberg I."/>
            <person name="Brannstrom I.O."/>
            <person name="Guillou S."/>
            <person name="Cros-Aarteil S."/>
            <person name="Calhoun S."/>
            <person name="Haridas S."/>
            <person name="Kuo A."/>
            <person name="Mondo S."/>
            <person name="Pangilinan J."/>
            <person name="Riley R."/>
            <person name="Labutti K."/>
            <person name="Andreopoulos B."/>
            <person name="Lipzen A."/>
            <person name="Chen C."/>
            <person name="Yanf M."/>
            <person name="Daum C."/>
            <person name="Ng V."/>
            <person name="Clum A."/>
            <person name="Ohm R."/>
            <person name="Martin F."/>
            <person name="Silar P."/>
            <person name="Natvig D."/>
            <person name="Lalanne C."/>
            <person name="Gautier V."/>
            <person name="Ament-Velasquez S.L."/>
            <person name="Kruys A."/>
            <person name="Hutchinson M.I."/>
            <person name="Powell A.J."/>
            <person name="Barry K."/>
            <person name="Miller A.N."/>
            <person name="Grigoriev I.V."/>
            <person name="Debuchy R."/>
            <person name="Gladieux P."/>
            <person name="Thoren M.H."/>
            <person name="Johannesson H."/>
        </authorList>
    </citation>
    <scope>NUCLEOTIDE SEQUENCE</scope>
    <source>
        <strain evidence="3">CBS 532.94</strain>
    </source>
</reference>
<comment type="caution">
    <text evidence="3">The sequence shown here is derived from an EMBL/GenBank/DDBJ whole genome shotgun (WGS) entry which is preliminary data.</text>
</comment>
<dbReference type="InterPro" id="IPR051052">
    <property type="entry name" value="Diverse_substrate_MTase"/>
</dbReference>
<dbReference type="InterPro" id="IPR013216">
    <property type="entry name" value="Methyltransf_11"/>
</dbReference>
<keyword evidence="4" id="KW-1185">Reference proteome</keyword>
<dbReference type="Pfam" id="PF08241">
    <property type="entry name" value="Methyltransf_11"/>
    <property type="match status" value="1"/>
</dbReference>
<dbReference type="EMBL" id="MU860169">
    <property type="protein sequence ID" value="KAK4236840.1"/>
    <property type="molecule type" value="Genomic_DNA"/>
</dbReference>
<dbReference type="PANTHER" id="PTHR44942:SF10">
    <property type="entry name" value="METHYLTRANSFERASE TYPE 11 DOMAIN-CONTAINING PROTEIN"/>
    <property type="match status" value="1"/>
</dbReference>
<dbReference type="InterPro" id="IPR029063">
    <property type="entry name" value="SAM-dependent_MTases_sf"/>
</dbReference>
<dbReference type="Proteomes" id="UP001303760">
    <property type="component" value="Unassembled WGS sequence"/>
</dbReference>
<dbReference type="SUPFAM" id="SSF53335">
    <property type="entry name" value="S-adenosyl-L-methionine-dependent methyltransferases"/>
    <property type="match status" value="1"/>
</dbReference>
<name>A0AAN7HD06_9PEZI</name>
<feature type="domain" description="Methyltransferase type 11" evidence="2">
    <location>
        <begin position="58"/>
        <end position="157"/>
    </location>
</feature>
<evidence type="ECO:0000256" key="1">
    <source>
        <dbReference type="SAM" id="MobiDB-lite"/>
    </source>
</evidence>
<evidence type="ECO:0000313" key="3">
    <source>
        <dbReference type="EMBL" id="KAK4236840.1"/>
    </source>
</evidence>
<proteinExistence type="predicted"/>
<reference evidence="3" key="1">
    <citation type="journal article" date="2023" name="Mol. Phylogenet. Evol.">
        <title>Genome-scale phylogeny and comparative genomics of the fungal order Sordariales.</title>
        <authorList>
            <person name="Hensen N."/>
            <person name="Bonometti L."/>
            <person name="Westerberg I."/>
            <person name="Brannstrom I.O."/>
            <person name="Guillou S."/>
            <person name="Cros-Aarteil S."/>
            <person name="Calhoun S."/>
            <person name="Haridas S."/>
            <person name="Kuo A."/>
            <person name="Mondo S."/>
            <person name="Pangilinan J."/>
            <person name="Riley R."/>
            <person name="LaButti K."/>
            <person name="Andreopoulos B."/>
            <person name="Lipzen A."/>
            <person name="Chen C."/>
            <person name="Yan M."/>
            <person name="Daum C."/>
            <person name="Ng V."/>
            <person name="Clum A."/>
            <person name="Steindorff A."/>
            <person name="Ohm R.A."/>
            <person name="Martin F."/>
            <person name="Silar P."/>
            <person name="Natvig D.O."/>
            <person name="Lalanne C."/>
            <person name="Gautier V."/>
            <person name="Ament-Velasquez S.L."/>
            <person name="Kruys A."/>
            <person name="Hutchinson M.I."/>
            <person name="Powell A.J."/>
            <person name="Barry K."/>
            <person name="Miller A.N."/>
            <person name="Grigoriev I.V."/>
            <person name="Debuchy R."/>
            <person name="Gladieux P."/>
            <person name="Hiltunen Thoren M."/>
            <person name="Johannesson H."/>
        </authorList>
    </citation>
    <scope>NUCLEOTIDE SEQUENCE</scope>
    <source>
        <strain evidence="3">CBS 532.94</strain>
    </source>
</reference>
<evidence type="ECO:0000313" key="4">
    <source>
        <dbReference type="Proteomes" id="UP001303760"/>
    </source>
</evidence>
<accession>A0AAN7HD06</accession>
<dbReference type="AlphaFoldDB" id="A0AAN7HD06"/>
<feature type="region of interest" description="Disordered" evidence="1">
    <location>
        <begin position="1"/>
        <end position="23"/>
    </location>
</feature>
<feature type="compositionally biased region" description="Polar residues" evidence="1">
    <location>
        <begin position="8"/>
        <end position="23"/>
    </location>
</feature>
<organism evidence="3 4">
    <name type="scientific">Achaetomium macrosporum</name>
    <dbReference type="NCBI Taxonomy" id="79813"/>
    <lineage>
        <taxon>Eukaryota</taxon>
        <taxon>Fungi</taxon>
        <taxon>Dikarya</taxon>
        <taxon>Ascomycota</taxon>
        <taxon>Pezizomycotina</taxon>
        <taxon>Sordariomycetes</taxon>
        <taxon>Sordariomycetidae</taxon>
        <taxon>Sordariales</taxon>
        <taxon>Chaetomiaceae</taxon>
        <taxon>Achaetomium</taxon>
    </lineage>
</organism>
<dbReference type="CDD" id="cd02440">
    <property type="entry name" value="AdoMet_MTases"/>
    <property type="match status" value="1"/>
</dbReference>
<protein>
    <recommendedName>
        <fullName evidence="2">Methyltransferase type 11 domain-containing protein</fullName>
    </recommendedName>
</protein>
<dbReference type="PANTHER" id="PTHR44942">
    <property type="entry name" value="METHYLTRANSF_11 DOMAIN-CONTAINING PROTEIN"/>
    <property type="match status" value="1"/>
</dbReference>
<dbReference type="Gene3D" id="3.40.50.150">
    <property type="entry name" value="Vaccinia Virus protein VP39"/>
    <property type="match status" value="1"/>
</dbReference>
<gene>
    <name evidence="3" type="ORF">C8A03DRAFT_16548</name>
</gene>
<dbReference type="GO" id="GO:0008757">
    <property type="term" value="F:S-adenosylmethionine-dependent methyltransferase activity"/>
    <property type="evidence" value="ECO:0007669"/>
    <property type="project" value="InterPro"/>
</dbReference>
<sequence>MSDKPATQGATAKETTFRSFSREQGASYAQHRLDYQPRLYQLVLDHHTSTGGRLDTLLDVGCGPGTAVRTLAPHFAHAIGIDPSEGMIATARSLGGVSSTSAPIRFEVSTVEEIGTSLSIPAGSVDLLIAATAAHWFDMSVFWPLAARLLRPGGTVALWTSGRILVDRSMPNAAAIQAALDRFDAAIDEYFLPGNRMVQNLYADLQLPWMLERPVPDFERGSFVRKVWDNTEEGSEFIKEFCTDQRGAAVDVLVKVLATTSPYIRWREANGDVVDTEKDPLQVMRREIECALEEEGGVSADKRMVKGGVAGVLLMVKRRADIAK</sequence>
<evidence type="ECO:0000259" key="2">
    <source>
        <dbReference type="Pfam" id="PF08241"/>
    </source>
</evidence>